<evidence type="ECO:0000313" key="2">
    <source>
        <dbReference type="Proteomes" id="UP001222275"/>
    </source>
</evidence>
<dbReference type="InterPro" id="IPR032836">
    <property type="entry name" value="DsrE2-like"/>
</dbReference>
<accession>A0ABY8C7S1</accession>
<name>A0ABY8C7S1_9GAMM</name>
<sequence>MSDVEMNGDKVSSGKLSVIHTKGTLDWAYPTFILASTAAAMDKEVELFFTFYGLKAVLKSTDPLKVSPLGNPGMVIHSPVGPNWFKKIDLNSVLPGLVWTLPGMSLLATWGFKQTLLQQGQVPVGELRDLCVELGVKMTVCQMTMDMMGYKEEDFIDGVEFAGAATYFANTPSNQSLYV</sequence>
<dbReference type="Gene3D" id="3.40.1260.10">
    <property type="entry name" value="DsrEFH-like"/>
    <property type="match status" value="1"/>
</dbReference>
<gene>
    <name evidence="1" type="ORF">NR989_08260</name>
</gene>
<dbReference type="SUPFAM" id="SSF75169">
    <property type="entry name" value="DsrEFH-like"/>
    <property type="match status" value="1"/>
</dbReference>
<keyword evidence="2" id="KW-1185">Reference proteome</keyword>
<organism evidence="1 2">
    <name type="scientific">Thiomicrorhabdus lithotrophica</name>
    <dbReference type="NCBI Taxonomy" id="2949997"/>
    <lineage>
        <taxon>Bacteria</taxon>
        <taxon>Pseudomonadati</taxon>
        <taxon>Pseudomonadota</taxon>
        <taxon>Gammaproteobacteria</taxon>
        <taxon>Thiotrichales</taxon>
        <taxon>Piscirickettsiaceae</taxon>
        <taxon>Thiomicrorhabdus</taxon>
    </lineage>
</organism>
<evidence type="ECO:0000313" key="1">
    <source>
        <dbReference type="EMBL" id="WEJ62005.1"/>
    </source>
</evidence>
<proteinExistence type="predicted"/>
<reference evidence="1 2" key="1">
    <citation type="submission" date="2022-06" db="EMBL/GenBank/DDBJ databases">
        <title>Thiomicrohabdus sp. nov, an obligately chemolithoautotrophic, sulfur-oxidizing bacterium isolated from beach of Guanyin Mountain. Amoy.</title>
        <authorList>
            <person name="Zhu H."/>
        </authorList>
    </citation>
    <scope>NUCLEOTIDE SEQUENCE [LARGE SCALE GENOMIC DNA]</scope>
    <source>
        <strain evidence="1 2">XGS-01</strain>
    </source>
</reference>
<dbReference type="PANTHER" id="PTHR34655">
    <property type="entry name" value="CONSERVED WITHIN P. AEROPHILUM"/>
    <property type="match status" value="1"/>
</dbReference>
<dbReference type="RefSeq" id="WP_275594262.1">
    <property type="nucleotide sequence ID" value="NZ_CP102381.1"/>
</dbReference>
<dbReference type="Proteomes" id="UP001222275">
    <property type="component" value="Chromosome"/>
</dbReference>
<dbReference type="EMBL" id="CP102381">
    <property type="protein sequence ID" value="WEJ62005.1"/>
    <property type="molecule type" value="Genomic_DNA"/>
</dbReference>
<protein>
    <submittedName>
        <fullName evidence="1">DsrE/DsrF/DrsH-like family protein</fullName>
    </submittedName>
</protein>
<dbReference type="InterPro" id="IPR027396">
    <property type="entry name" value="DsrEFH-like"/>
</dbReference>
<dbReference type="Pfam" id="PF13686">
    <property type="entry name" value="DrsE_2"/>
    <property type="match status" value="1"/>
</dbReference>
<dbReference type="PANTHER" id="PTHR34655:SF2">
    <property type="entry name" value="PEROXIREDOXIN FAMILY PROTEIN"/>
    <property type="match status" value="1"/>
</dbReference>